<dbReference type="AlphaFoldDB" id="A0A3M7QTF2"/>
<protein>
    <submittedName>
        <fullName evidence="1">Uncharacterized protein</fullName>
    </submittedName>
</protein>
<organism evidence="1 2">
    <name type="scientific">Brachionus plicatilis</name>
    <name type="common">Marine rotifer</name>
    <name type="synonym">Brachionus muelleri</name>
    <dbReference type="NCBI Taxonomy" id="10195"/>
    <lineage>
        <taxon>Eukaryota</taxon>
        <taxon>Metazoa</taxon>
        <taxon>Spiralia</taxon>
        <taxon>Gnathifera</taxon>
        <taxon>Rotifera</taxon>
        <taxon>Eurotatoria</taxon>
        <taxon>Monogononta</taxon>
        <taxon>Pseudotrocha</taxon>
        <taxon>Ploima</taxon>
        <taxon>Brachionidae</taxon>
        <taxon>Brachionus</taxon>
    </lineage>
</organism>
<dbReference type="EMBL" id="REGN01005144">
    <property type="protein sequence ID" value="RNA14640.1"/>
    <property type="molecule type" value="Genomic_DNA"/>
</dbReference>
<reference evidence="1 2" key="1">
    <citation type="journal article" date="2018" name="Sci. Rep.">
        <title>Genomic signatures of local adaptation to the degree of environmental predictability in rotifers.</title>
        <authorList>
            <person name="Franch-Gras L."/>
            <person name="Hahn C."/>
            <person name="Garcia-Roger E.M."/>
            <person name="Carmona M.J."/>
            <person name="Serra M."/>
            <person name="Gomez A."/>
        </authorList>
    </citation>
    <scope>NUCLEOTIDE SEQUENCE [LARGE SCALE GENOMIC DNA]</scope>
    <source>
        <strain evidence="1">HYR1</strain>
    </source>
</reference>
<accession>A0A3M7QTF2</accession>
<sequence length="256" mass="30037">MQCQKFFGSEKILIVRIKDSAFMFFLKCEVFTPLEFFINLPHNSHCIGFMKVKEMGQKVIRRHLKKSNNQTYIHLLSLFWLFLKEIKKKFAMHKFCLRNVKKQLKAIRLIYIQFKTNLYISFPQLFLNSSFPFLRVEEESKNKMRTIIYLWRAIAQILNDARLIQSFYQKWIVVHLEALGQKTQPAVVSSAHPSSLDQTHNIHGCLIDQNLLMELSLFSNWVVSIELSDEVEEDSDESDVKEELTGGCEFVEGCIC</sequence>
<gene>
    <name evidence="1" type="ORF">BpHYR1_029993</name>
</gene>
<name>A0A3M7QTF2_BRAPC</name>
<evidence type="ECO:0000313" key="2">
    <source>
        <dbReference type="Proteomes" id="UP000276133"/>
    </source>
</evidence>
<evidence type="ECO:0000313" key="1">
    <source>
        <dbReference type="EMBL" id="RNA14640.1"/>
    </source>
</evidence>
<comment type="caution">
    <text evidence="1">The sequence shown here is derived from an EMBL/GenBank/DDBJ whole genome shotgun (WGS) entry which is preliminary data.</text>
</comment>
<keyword evidence="2" id="KW-1185">Reference proteome</keyword>
<proteinExistence type="predicted"/>
<dbReference type="Proteomes" id="UP000276133">
    <property type="component" value="Unassembled WGS sequence"/>
</dbReference>